<name>A0A9N9H501_9GLOM</name>
<reference evidence="1" key="1">
    <citation type="submission" date="2021-06" db="EMBL/GenBank/DDBJ databases">
        <authorList>
            <person name="Kallberg Y."/>
            <person name="Tangrot J."/>
            <person name="Rosling A."/>
        </authorList>
    </citation>
    <scope>NUCLEOTIDE SEQUENCE</scope>
    <source>
        <strain evidence="1">IA702</strain>
    </source>
</reference>
<evidence type="ECO:0000313" key="2">
    <source>
        <dbReference type="Proteomes" id="UP000789572"/>
    </source>
</evidence>
<organism evidence="1 2">
    <name type="scientific">Paraglomus occultum</name>
    <dbReference type="NCBI Taxonomy" id="144539"/>
    <lineage>
        <taxon>Eukaryota</taxon>
        <taxon>Fungi</taxon>
        <taxon>Fungi incertae sedis</taxon>
        <taxon>Mucoromycota</taxon>
        <taxon>Glomeromycotina</taxon>
        <taxon>Glomeromycetes</taxon>
        <taxon>Paraglomerales</taxon>
        <taxon>Paraglomeraceae</taxon>
        <taxon>Paraglomus</taxon>
    </lineage>
</organism>
<evidence type="ECO:0000313" key="1">
    <source>
        <dbReference type="EMBL" id="CAG8657121.1"/>
    </source>
</evidence>
<keyword evidence="2" id="KW-1185">Reference proteome</keyword>
<dbReference type="EMBL" id="CAJVPJ010004949">
    <property type="protein sequence ID" value="CAG8657121.1"/>
    <property type="molecule type" value="Genomic_DNA"/>
</dbReference>
<comment type="caution">
    <text evidence="1">The sequence shown here is derived from an EMBL/GenBank/DDBJ whole genome shotgun (WGS) entry which is preliminary data.</text>
</comment>
<dbReference type="Proteomes" id="UP000789572">
    <property type="component" value="Unassembled WGS sequence"/>
</dbReference>
<sequence length="142" mass="16276">MNEAERRERMRQALDNASCLFDRRFKVQFIFVFDEARSLLPTGREMITSFLFDVLMENLDTIDDTSTASATVMDPMRLTYLGRPPFRSYIQALDSQASHQDILTIRNLARSKLVRSSEFSSKPSMIEALSVLSVRLCLDVVT</sequence>
<protein>
    <submittedName>
        <fullName evidence="1">10943_t:CDS:1</fullName>
    </submittedName>
</protein>
<dbReference type="AlphaFoldDB" id="A0A9N9H501"/>
<gene>
    <name evidence="1" type="ORF">POCULU_LOCUS10262</name>
</gene>
<dbReference type="OrthoDB" id="2492451at2759"/>
<proteinExistence type="predicted"/>
<accession>A0A9N9H501</accession>